<dbReference type="Proteomes" id="UP000321534">
    <property type="component" value="Unassembled WGS sequence"/>
</dbReference>
<dbReference type="RefSeq" id="WP_222594161.1">
    <property type="nucleotide sequence ID" value="NZ_BJYX01000021.1"/>
</dbReference>
<accession>A0A512D4Y0</accession>
<feature type="domain" description="SsuA/THI5-like" evidence="5">
    <location>
        <begin position="68"/>
        <end position="259"/>
    </location>
</feature>
<sequence>MRVRFAHSLAPAAAAVSVAAVLGACGGGASGVTPTDNTVKFGYWSAGTGYYAMIPKVLEEHPELASASGITIKAVPFANLQDLYAATTQGRVDIEIGGPGPAGSQAQQGAPVSVIGTEAVANIGLVGKTPTTCAGLKGKRIAQGAGESAAILGIEINQVCGLKPKTDYGVVPASTPADAVAQVVAGTADFALTWEPHTSRGVNKYGLKRSMKPADLKVDGHDLWQFVIIANDRLPNERIKPVMEAVKSAATWMETHPEESDKMAVGFGQEPGTVKTVIAEKAAPFDIHVVDDTDKKNVVWELQQVKDLGAIDGFPANGPFRK</sequence>
<dbReference type="InterPro" id="IPR015168">
    <property type="entry name" value="SsuA/THI5"/>
</dbReference>
<dbReference type="SUPFAM" id="SSF53850">
    <property type="entry name" value="Periplasmic binding protein-like II"/>
    <property type="match status" value="1"/>
</dbReference>
<name>A0A512D4Y0_9MICO</name>
<evidence type="ECO:0000259" key="5">
    <source>
        <dbReference type="Pfam" id="PF09084"/>
    </source>
</evidence>
<proteinExistence type="inferred from homology"/>
<organism evidence="6 7">
    <name type="scientific">Terrabacter aerolatus</name>
    <dbReference type="NCBI Taxonomy" id="422442"/>
    <lineage>
        <taxon>Bacteria</taxon>
        <taxon>Bacillati</taxon>
        <taxon>Actinomycetota</taxon>
        <taxon>Actinomycetes</taxon>
        <taxon>Micrococcales</taxon>
        <taxon>Intrasporangiaceae</taxon>
        <taxon>Terrabacter</taxon>
    </lineage>
</organism>
<keyword evidence="7" id="KW-1185">Reference proteome</keyword>
<evidence type="ECO:0000256" key="2">
    <source>
        <dbReference type="ARBA" id="ARBA00010742"/>
    </source>
</evidence>
<dbReference type="EMBL" id="BJYX01000021">
    <property type="protein sequence ID" value="GEO31535.1"/>
    <property type="molecule type" value="Genomic_DNA"/>
</dbReference>
<dbReference type="Gene3D" id="3.40.190.10">
    <property type="entry name" value="Periplasmic binding protein-like II"/>
    <property type="match status" value="2"/>
</dbReference>
<feature type="chain" id="PRO_5039701005" description="SsuA/THI5-like domain-containing protein" evidence="4">
    <location>
        <begin position="24"/>
        <end position="322"/>
    </location>
</feature>
<protein>
    <recommendedName>
        <fullName evidence="5">SsuA/THI5-like domain-containing protein</fullName>
    </recommendedName>
</protein>
<dbReference type="PANTHER" id="PTHR30024">
    <property type="entry name" value="ALIPHATIC SULFONATES-BINDING PROTEIN-RELATED"/>
    <property type="match status" value="1"/>
</dbReference>
<dbReference type="AlphaFoldDB" id="A0A512D4Y0"/>
<evidence type="ECO:0000256" key="4">
    <source>
        <dbReference type="SAM" id="SignalP"/>
    </source>
</evidence>
<dbReference type="PANTHER" id="PTHR30024:SF47">
    <property type="entry name" value="TAURINE-BINDING PERIPLASMIC PROTEIN"/>
    <property type="match status" value="1"/>
</dbReference>
<evidence type="ECO:0000313" key="6">
    <source>
        <dbReference type="EMBL" id="GEO31535.1"/>
    </source>
</evidence>
<dbReference type="PROSITE" id="PS51257">
    <property type="entry name" value="PROKAR_LIPOPROTEIN"/>
    <property type="match status" value="1"/>
</dbReference>
<evidence type="ECO:0000256" key="1">
    <source>
        <dbReference type="ARBA" id="ARBA00004418"/>
    </source>
</evidence>
<comment type="subcellular location">
    <subcellularLocation>
        <location evidence="1">Periplasm</location>
    </subcellularLocation>
</comment>
<feature type="signal peptide" evidence="4">
    <location>
        <begin position="1"/>
        <end position="23"/>
    </location>
</feature>
<evidence type="ECO:0000313" key="7">
    <source>
        <dbReference type="Proteomes" id="UP000321534"/>
    </source>
</evidence>
<evidence type="ECO:0000256" key="3">
    <source>
        <dbReference type="ARBA" id="ARBA00022729"/>
    </source>
</evidence>
<comment type="caution">
    <text evidence="6">The sequence shown here is derived from an EMBL/GenBank/DDBJ whole genome shotgun (WGS) entry which is preliminary data.</text>
</comment>
<keyword evidence="3 4" id="KW-0732">Signal</keyword>
<reference evidence="6 7" key="1">
    <citation type="submission" date="2019-07" db="EMBL/GenBank/DDBJ databases">
        <title>Whole genome shotgun sequence of Terrabacter aerolatus NBRC 106305.</title>
        <authorList>
            <person name="Hosoyama A."/>
            <person name="Uohara A."/>
            <person name="Ohji S."/>
            <person name="Ichikawa N."/>
        </authorList>
    </citation>
    <scope>NUCLEOTIDE SEQUENCE [LARGE SCALE GENOMIC DNA]</scope>
    <source>
        <strain evidence="6 7">NBRC 106305</strain>
    </source>
</reference>
<dbReference type="Pfam" id="PF09084">
    <property type="entry name" value="NMT1"/>
    <property type="match status" value="1"/>
</dbReference>
<dbReference type="GO" id="GO:0042597">
    <property type="term" value="C:periplasmic space"/>
    <property type="evidence" value="ECO:0007669"/>
    <property type="project" value="UniProtKB-SubCell"/>
</dbReference>
<gene>
    <name evidence="6" type="ORF">TAE01_33450</name>
</gene>
<comment type="similarity">
    <text evidence="2">Belongs to the bacterial solute-binding protein SsuA/TauA family.</text>
</comment>